<dbReference type="EMBL" id="CAMXCT020006068">
    <property type="protein sequence ID" value="CAL1167234.1"/>
    <property type="molecule type" value="Genomic_DNA"/>
</dbReference>
<evidence type="ECO:0000256" key="1">
    <source>
        <dbReference type="SAM" id="MobiDB-lite"/>
    </source>
</evidence>
<evidence type="ECO:0000313" key="2">
    <source>
        <dbReference type="EMBL" id="CAI4013859.1"/>
    </source>
</evidence>
<proteinExistence type="predicted"/>
<dbReference type="Proteomes" id="UP001152797">
    <property type="component" value="Unassembled WGS sequence"/>
</dbReference>
<dbReference type="AlphaFoldDB" id="A0A9P1GKL4"/>
<dbReference type="EMBL" id="CAMXCT030006068">
    <property type="protein sequence ID" value="CAL4801171.1"/>
    <property type="molecule type" value="Genomic_DNA"/>
</dbReference>
<dbReference type="EMBL" id="CAMXCT010006068">
    <property type="protein sequence ID" value="CAI4013859.1"/>
    <property type="molecule type" value="Genomic_DNA"/>
</dbReference>
<organism evidence="2">
    <name type="scientific">Cladocopium goreaui</name>
    <dbReference type="NCBI Taxonomy" id="2562237"/>
    <lineage>
        <taxon>Eukaryota</taxon>
        <taxon>Sar</taxon>
        <taxon>Alveolata</taxon>
        <taxon>Dinophyceae</taxon>
        <taxon>Suessiales</taxon>
        <taxon>Symbiodiniaceae</taxon>
        <taxon>Cladocopium</taxon>
    </lineage>
</organism>
<gene>
    <name evidence="2" type="ORF">C1SCF055_LOCUS38800</name>
</gene>
<feature type="region of interest" description="Disordered" evidence="1">
    <location>
        <begin position="295"/>
        <end position="326"/>
    </location>
</feature>
<feature type="compositionally biased region" description="Polar residues" evidence="1">
    <location>
        <begin position="191"/>
        <end position="201"/>
    </location>
</feature>
<reference evidence="2" key="1">
    <citation type="submission" date="2022-10" db="EMBL/GenBank/DDBJ databases">
        <authorList>
            <person name="Chen Y."/>
            <person name="Dougan E. K."/>
            <person name="Chan C."/>
            <person name="Rhodes N."/>
            <person name="Thang M."/>
        </authorList>
    </citation>
    <scope>NUCLEOTIDE SEQUENCE</scope>
</reference>
<comment type="caution">
    <text evidence="2">The sequence shown here is derived from an EMBL/GenBank/DDBJ whole genome shotgun (WGS) entry which is preliminary data.</text>
</comment>
<sequence>AFGPHGVLSSVVGHVLISDFVEAVPAMRVFPTEDELRSFWRRCISLEKAGSESFGSGGEPRKQQMLFDKELFCGIACEIAGCFEKSSRKQSQRFMASAGAFLAAVAVTEVSGGRPPGVPSLDSERFIMLQARILRVILSAFGQEWLGRHTLPLGGLLAFTEPSACTTNSTSTSVKSAAPVQRAKQLGYPTKQPQAQESQPAKSKESKESKESTGTFGGIDDSEFCGVDLVWQPSPERFQLGVDEDERGNQDLERMYSFVRPARATAPIPYIPPTAQVTLPRARDPFDFVSDEVRQMQGPKRSPAFSPQDVAGISPRHSESPESEWERNRCRLGFGTPNPVLAGPCGGQKVELSC</sequence>
<feature type="non-terminal residue" evidence="2">
    <location>
        <position position="1"/>
    </location>
</feature>
<reference evidence="3 4" key="2">
    <citation type="submission" date="2024-05" db="EMBL/GenBank/DDBJ databases">
        <authorList>
            <person name="Chen Y."/>
            <person name="Shah S."/>
            <person name="Dougan E. K."/>
            <person name="Thang M."/>
            <person name="Chan C."/>
        </authorList>
    </citation>
    <scope>NUCLEOTIDE SEQUENCE [LARGE SCALE GENOMIC DNA]</scope>
</reference>
<evidence type="ECO:0000313" key="3">
    <source>
        <dbReference type="EMBL" id="CAL4801171.1"/>
    </source>
</evidence>
<feature type="region of interest" description="Disordered" evidence="1">
    <location>
        <begin position="186"/>
        <end position="221"/>
    </location>
</feature>
<feature type="compositionally biased region" description="Basic and acidic residues" evidence="1">
    <location>
        <begin position="316"/>
        <end position="326"/>
    </location>
</feature>
<evidence type="ECO:0000313" key="4">
    <source>
        <dbReference type="Proteomes" id="UP001152797"/>
    </source>
</evidence>
<dbReference type="OrthoDB" id="10303942at2759"/>
<feature type="non-terminal residue" evidence="2">
    <location>
        <position position="354"/>
    </location>
</feature>
<feature type="compositionally biased region" description="Basic and acidic residues" evidence="1">
    <location>
        <begin position="202"/>
        <end position="211"/>
    </location>
</feature>
<keyword evidence="4" id="KW-1185">Reference proteome</keyword>
<name>A0A9P1GKL4_9DINO</name>
<accession>A0A9P1GKL4</accession>
<protein>
    <submittedName>
        <fullName evidence="2">Uncharacterized protein</fullName>
    </submittedName>
</protein>